<organism evidence="4 5">
    <name type="scientific">Ilex paraguariensis</name>
    <name type="common">yerba mate</name>
    <dbReference type="NCBI Taxonomy" id="185542"/>
    <lineage>
        <taxon>Eukaryota</taxon>
        <taxon>Viridiplantae</taxon>
        <taxon>Streptophyta</taxon>
        <taxon>Embryophyta</taxon>
        <taxon>Tracheophyta</taxon>
        <taxon>Spermatophyta</taxon>
        <taxon>Magnoliopsida</taxon>
        <taxon>eudicotyledons</taxon>
        <taxon>Gunneridae</taxon>
        <taxon>Pentapetalae</taxon>
        <taxon>asterids</taxon>
        <taxon>campanulids</taxon>
        <taxon>Aquifoliales</taxon>
        <taxon>Aquifoliaceae</taxon>
        <taxon>Ilex</taxon>
    </lineage>
</organism>
<name>A0ABC8SEI5_9AQUA</name>
<keyword evidence="5" id="KW-1185">Reference proteome</keyword>
<evidence type="ECO:0000313" key="5">
    <source>
        <dbReference type="Proteomes" id="UP001642360"/>
    </source>
</evidence>
<evidence type="ECO:0000256" key="3">
    <source>
        <dbReference type="ARBA" id="ARBA00022679"/>
    </source>
</evidence>
<dbReference type="EMBL" id="CAUOFW020002724">
    <property type="protein sequence ID" value="CAK9155584.1"/>
    <property type="molecule type" value="Genomic_DNA"/>
</dbReference>
<protein>
    <submittedName>
        <fullName evidence="4">Uncharacterized protein</fullName>
    </submittedName>
</protein>
<sequence length="131" mass="14309">MVLTDWAPHLDILGHPSTGGFLSHCGWNSCMESISMGVPMATWPMHSDQPSNALLITKVLKVGVVVKDWARRHEIVSSLMVENAVKSLIVSAEGEEMRKRAAELGGAVRKSVEEGGLSRLDMDSFIAHITR</sequence>
<reference evidence="4 5" key="1">
    <citation type="submission" date="2024-02" db="EMBL/GenBank/DDBJ databases">
        <authorList>
            <person name="Vignale AGUSTIN F."/>
            <person name="Sosa J E."/>
            <person name="Modenutti C."/>
        </authorList>
    </citation>
    <scope>NUCLEOTIDE SEQUENCE [LARGE SCALE GENOMIC DNA]</scope>
</reference>
<dbReference type="Gene3D" id="3.40.50.2000">
    <property type="entry name" value="Glycogen Phosphorylase B"/>
    <property type="match status" value="1"/>
</dbReference>
<comment type="caution">
    <text evidence="4">The sequence shown here is derived from an EMBL/GenBank/DDBJ whole genome shotgun (WGS) entry which is preliminary data.</text>
</comment>
<evidence type="ECO:0000256" key="2">
    <source>
        <dbReference type="ARBA" id="ARBA00022676"/>
    </source>
</evidence>
<comment type="similarity">
    <text evidence="1">Belongs to the UDP-glycosyltransferase family.</text>
</comment>
<dbReference type="PANTHER" id="PTHR48044">
    <property type="entry name" value="GLYCOSYLTRANSFERASE"/>
    <property type="match status" value="1"/>
</dbReference>
<evidence type="ECO:0000256" key="1">
    <source>
        <dbReference type="ARBA" id="ARBA00009995"/>
    </source>
</evidence>
<dbReference type="PANTHER" id="PTHR48044:SF23">
    <property type="entry name" value="ANTHOCYANIDIN 3-O-GLUCOSYLTRANSFERASE-LIKE"/>
    <property type="match status" value="1"/>
</dbReference>
<dbReference type="AlphaFoldDB" id="A0ABC8SEI5"/>
<accession>A0ABC8SEI5</accession>
<dbReference type="SUPFAM" id="SSF53756">
    <property type="entry name" value="UDP-Glycosyltransferase/glycogen phosphorylase"/>
    <property type="match status" value="1"/>
</dbReference>
<evidence type="ECO:0000313" key="4">
    <source>
        <dbReference type="EMBL" id="CAK9155584.1"/>
    </source>
</evidence>
<gene>
    <name evidence="4" type="ORF">ILEXP_LOCUS23996</name>
</gene>
<keyword evidence="3" id="KW-0808">Transferase</keyword>
<proteinExistence type="inferred from homology"/>
<dbReference type="GO" id="GO:0016138">
    <property type="term" value="P:glycoside biosynthetic process"/>
    <property type="evidence" value="ECO:0007669"/>
    <property type="project" value="UniProtKB-ARBA"/>
</dbReference>
<keyword evidence="2" id="KW-0328">Glycosyltransferase</keyword>
<dbReference type="InterPro" id="IPR002213">
    <property type="entry name" value="UDP_glucos_trans"/>
</dbReference>
<dbReference type="Pfam" id="PF00201">
    <property type="entry name" value="UDPGT"/>
    <property type="match status" value="1"/>
</dbReference>
<dbReference type="GO" id="GO:0008194">
    <property type="term" value="F:UDP-glycosyltransferase activity"/>
    <property type="evidence" value="ECO:0007669"/>
    <property type="project" value="UniProtKB-ARBA"/>
</dbReference>
<dbReference type="FunFam" id="3.40.50.2000:FF:000060">
    <property type="entry name" value="Glycosyltransferase"/>
    <property type="match status" value="1"/>
</dbReference>
<dbReference type="Proteomes" id="UP001642360">
    <property type="component" value="Unassembled WGS sequence"/>
</dbReference>